<dbReference type="SUPFAM" id="SSF54523">
    <property type="entry name" value="Pili subunits"/>
    <property type="match status" value="1"/>
</dbReference>
<dbReference type="EMBL" id="BARW01014919">
    <property type="protein sequence ID" value="GAI81536.1"/>
    <property type="molecule type" value="Genomic_DNA"/>
</dbReference>
<dbReference type="NCBIfam" id="TIGR02532">
    <property type="entry name" value="IV_pilin_GFxxxE"/>
    <property type="match status" value="1"/>
</dbReference>
<protein>
    <recommendedName>
        <fullName evidence="3">Type II secretion system protein GspG C-terminal domain-containing protein</fullName>
    </recommendedName>
</protein>
<evidence type="ECO:0008006" key="3">
    <source>
        <dbReference type="Google" id="ProtNLM"/>
    </source>
</evidence>
<dbReference type="Pfam" id="PF07963">
    <property type="entry name" value="N_methyl"/>
    <property type="match status" value="1"/>
</dbReference>
<evidence type="ECO:0000313" key="2">
    <source>
        <dbReference type="EMBL" id="GAI81536.1"/>
    </source>
</evidence>
<gene>
    <name evidence="2" type="ORF">S12H4_26315</name>
</gene>
<accession>X1SQY2</accession>
<dbReference type="PROSITE" id="PS00409">
    <property type="entry name" value="PROKAR_NTER_METHYL"/>
    <property type="match status" value="1"/>
</dbReference>
<name>X1SQY2_9ZZZZ</name>
<keyword evidence="1" id="KW-1133">Transmembrane helix</keyword>
<dbReference type="Gene3D" id="3.30.700.10">
    <property type="entry name" value="Glycoprotein, Type 4 Pilin"/>
    <property type="match status" value="1"/>
</dbReference>
<dbReference type="InterPro" id="IPR012902">
    <property type="entry name" value="N_methyl_site"/>
</dbReference>
<keyword evidence="1" id="KW-0812">Transmembrane</keyword>
<keyword evidence="1" id="KW-0472">Membrane</keyword>
<organism evidence="2">
    <name type="scientific">marine sediment metagenome</name>
    <dbReference type="NCBI Taxonomy" id="412755"/>
    <lineage>
        <taxon>unclassified sequences</taxon>
        <taxon>metagenomes</taxon>
        <taxon>ecological metagenomes</taxon>
    </lineage>
</organism>
<evidence type="ECO:0000256" key="1">
    <source>
        <dbReference type="SAM" id="Phobius"/>
    </source>
</evidence>
<comment type="caution">
    <text evidence="2">The sequence shown here is derived from an EMBL/GenBank/DDBJ whole genome shotgun (WGS) entry which is preliminary data.</text>
</comment>
<sequence>MYSFRKSKKGFTLIELMVVVAIIGVLALLGLRLYTGQQIKAKNAIVKANAGTVQTLIQAELADSTSGEVDTMVGDPDNPSGLIADSGIHVPDGDAQVDNSSAGTDMGFVYVVYDDTSEGSEFFEINGNAFDGGDVYGTPLTARK</sequence>
<dbReference type="AlphaFoldDB" id="X1SQY2"/>
<feature type="transmembrane region" description="Helical" evidence="1">
    <location>
        <begin position="12"/>
        <end position="34"/>
    </location>
</feature>
<proteinExistence type="predicted"/>
<reference evidence="2" key="1">
    <citation type="journal article" date="2014" name="Front. Microbiol.">
        <title>High frequency of phylogenetically diverse reductive dehalogenase-homologous genes in deep subseafloor sedimentary metagenomes.</title>
        <authorList>
            <person name="Kawai M."/>
            <person name="Futagami T."/>
            <person name="Toyoda A."/>
            <person name="Takaki Y."/>
            <person name="Nishi S."/>
            <person name="Hori S."/>
            <person name="Arai W."/>
            <person name="Tsubouchi T."/>
            <person name="Morono Y."/>
            <person name="Uchiyama I."/>
            <person name="Ito T."/>
            <person name="Fujiyama A."/>
            <person name="Inagaki F."/>
            <person name="Takami H."/>
        </authorList>
    </citation>
    <scope>NUCLEOTIDE SEQUENCE</scope>
    <source>
        <strain evidence="2">Expedition CK06-06</strain>
    </source>
</reference>
<dbReference type="InterPro" id="IPR045584">
    <property type="entry name" value="Pilin-like"/>
</dbReference>